<keyword evidence="7 15" id="KW-0418">Kinase</keyword>
<comment type="caution">
    <text evidence="15">The sequence shown here is derived from an EMBL/GenBank/DDBJ whole genome shotgun (WGS) entry which is preliminary data.</text>
</comment>
<evidence type="ECO:0000256" key="7">
    <source>
        <dbReference type="ARBA" id="ARBA00022777"/>
    </source>
</evidence>
<dbReference type="InterPro" id="IPR045874">
    <property type="entry name" value="LRK10/LRL21-25-like"/>
</dbReference>
<dbReference type="FunFam" id="1.10.510.10:FF:000590">
    <property type="entry name" value="PR5-like receptor kinase"/>
    <property type="match status" value="1"/>
</dbReference>
<dbReference type="SUPFAM" id="SSF56112">
    <property type="entry name" value="Protein kinase-like (PK-like)"/>
    <property type="match status" value="1"/>
</dbReference>
<dbReference type="Pfam" id="PF13947">
    <property type="entry name" value="GUB_WAK_bind"/>
    <property type="match status" value="1"/>
</dbReference>
<comment type="subcellular location">
    <subcellularLocation>
        <location evidence="1">Membrane</location>
        <topology evidence="1">Single-pass type I membrane protein</topology>
    </subcellularLocation>
</comment>
<accession>A0ABD1WLV8</accession>
<evidence type="ECO:0000256" key="4">
    <source>
        <dbReference type="ARBA" id="ARBA00022692"/>
    </source>
</evidence>
<keyword evidence="2" id="KW-0723">Serine/threonine-protein kinase</keyword>
<sequence>MSIFIRYMFFLLFSPLLIAGLDNCTTTWCSKGGPIIRFPFRNKFLQPEHCSYPGFNLYCNKSNETVLELPFSVKLVVKKIDYVSQIIHLYDPDGCLPQKLLYLNLSASPFHFFENPLYDYVLFNCSATNRDMDSIIHCPAVAGYQVYAIPFYSDTYIDKYPLTSCTKIHEISVPWYTFDQNDLHLKWSEPYCGHCEVHRKICSLDTNKSGTQCTSKPKIHRSGTICAFLSVGTLVALYYVYSSSRIKKENQATIEKFLEDYRALKPTRFSYAEIRMITNQFSEKLGEGGYGTVYKGKLSNEIYVAVKVLNNFKGNGEEFIIEVGTIGRIHHVNVFIFRAGSKRNTLGWKKLQDIALGIAKGIEYLHQGCDQQILHFDIKPHNILLDHNFNPKICDFGLAKLCCKEQSGVSMTAARGTIGYIAPEVLSRNFGRVSYKSDVYSFGMLLLEMVGGRKNNDPTANASQVYFPEWIFNQLSQGEELHIRIEEGDDAIILKKLAIVGLLCIQWYPADRPSMKVVVQMLEGDGNNLTMPPHPVPATNGTNSIAGIHGRLHQTELAVISELE</sequence>
<protein>
    <submittedName>
        <fullName evidence="15">Protein kinase superfamily protein</fullName>
    </submittedName>
</protein>
<feature type="chain" id="PRO_5044786422" evidence="13">
    <location>
        <begin position="21"/>
        <end position="564"/>
    </location>
</feature>
<dbReference type="InterPro" id="IPR011009">
    <property type="entry name" value="Kinase-like_dom_sf"/>
</dbReference>
<dbReference type="Proteomes" id="UP001604277">
    <property type="component" value="Unassembled WGS sequence"/>
</dbReference>
<evidence type="ECO:0000256" key="10">
    <source>
        <dbReference type="ARBA" id="ARBA00023136"/>
    </source>
</evidence>
<evidence type="ECO:0000256" key="5">
    <source>
        <dbReference type="ARBA" id="ARBA00022729"/>
    </source>
</evidence>
<evidence type="ECO:0000256" key="3">
    <source>
        <dbReference type="ARBA" id="ARBA00022679"/>
    </source>
</evidence>
<dbReference type="InterPro" id="IPR000719">
    <property type="entry name" value="Prot_kinase_dom"/>
</dbReference>
<evidence type="ECO:0000259" key="14">
    <source>
        <dbReference type="PROSITE" id="PS50011"/>
    </source>
</evidence>
<dbReference type="Pfam" id="PF07714">
    <property type="entry name" value="PK_Tyr_Ser-Thr"/>
    <property type="match status" value="1"/>
</dbReference>
<keyword evidence="10" id="KW-0472">Membrane</keyword>
<evidence type="ECO:0000256" key="12">
    <source>
        <dbReference type="PROSITE-ProRule" id="PRU10141"/>
    </source>
</evidence>
<organism evidence="15 16">
    <name type="scientific">Forsythia ovata</name>
    <dbReference type="NCBI Taxonomy" id="205694"/>
    <lineage>
        <taxon>Eukaryota</taxon>
        <taxon>Viridiplantae</taxon>
        <taxon>Streptophyta</taxon>
        <taxon>Embryophyta</taxon>
        <taxon>Tracheophyta</taxon>
        <taxon>Spermatophyta</taxon>
        <taxon>Magnoliopsida</taxon>
        <taxon>eudicotyledons</taxon>
        <taxon>Gunneridae</taxon>
        <taxon>Pentapetalae</taxon>
        <taxon>asterids</taxon>
        <taxon>lamiids</taxon>
        <taxon>Lamiales</taxon>
        <taxon>Oleaceae</taxon>
        <taxon>Forsythieae</taxon>
        <taxon>Forsythia</taxon>
    </lineage>
</organism>
<dbReference type="PANTHER" id="PTHR27009">
    <property type="entry name" value="RUST RESISTANCE KINASE LR10-RELATED"/>
    <property type="match status" value="1"/>
</dbReference>
<dbReference type="GO" id="GO:0004674">
    <property type="term" value="F:protein serine/threonine kinase activity"/>
    <property type="evidence" value="ECO:0007669"/>
    <property type="project" value="UniProtKB-KW"/>
</dbReference>
<evidence type="ECO:0000256" key="1">
    <source>
        <dbReference type="ARBA" id="ARBA00004479"/>
    </source>
</evidence>
<dbReference type="Gene3D" id="1.10.510.10">
    <property type="entry name" value="Transferase(Phosphotransferase) domain 1"/>
    <property type="match status" value="1"/>
</dbReference>
<keyword evidence="11" id="KW-0325">Glycoprotein</keyword>
<feature type="binding site" evidence="12">
    <location>
        <position position="307"/>
    </location>
    <ligand>
        <name>ATP</name>
        <dbReference type="ChEBI" id="CHEBI:30616"/>
    </ligand>
</feature>
<dbReference type="AlphaFoldDB" id="A0ABD1WLV8"/>
<keyword evidence="8 12" id="KW-0067">ATP-binding</keyword>
<dbReference type="InterPro" id="IPR025287">
    <property type="entry name" value="WAK_GUB"/>
</dbReference>
<evidence type="ECO:0000256" key="2">
    <source>
        <dbReference type="ARBA" id="ARBA00022527"/>
    </source>
</evidence>
<evidence type="ECO:0000313" key="16">
    <source>
        <dbReference type="Proteomes" id="UP001604277"/>
    </source>
</evidence>
<reference evidence="16" key="1">
    <citation type="submission" date="2024-07" db="EMBL/GenBank/DDBJ databases">
        <title>Two chromosome-level genome assemblies of Korean endemic species Abeliophyllum distichum and Forsythia ovata (Oleaceae).</title>
        <authorList>
            <person name="Jang H."/>
        </authorList>
    </citation>
    <scope>NUCLEOTIDE SEQUENCE [LARGE SCALE GENOMIC DNA]</scope>
</reference>
<dbReference type="PROSITE" id="PS00108">
    <property type="entry name" value="PROTEIN_KINASE_ST"/>
    <property type="match status" value="1"/>
</dbReference>
<proteinExistence type="predicted"/>
<evidence type="ECO:0000256" key="11">
    <source>
        <dbReference type="ARBA" id="ARBA00023180"/>
    </source>
</evidence>
<dbReference type="InterPro" id="IPR017441">
    <property type="entry name" value="Protein_kinase_ATP_BS"/>
</dbReference>
<feature type="signal peptide" evidence="13">
    <location>
        <begin position="1"/>
        <end position="20"/>
    </location>
</feature>
<evidence type="ECO:0000256" key="6">
    <source>
        <dbReference type="ARBA" id="ARBA00022741"/>
    </source>
</evidence>
<dbReference type="SMART" id="SM00220">
    <property type="entry name" value="S_TKc"/>
    <property type="match status" value="1"/>
</dbReference>
<keyword evidence="3" id="KW-0808">Transferase</keyword>
<dbReference type="InterPro" id="IPR008271">
    <property type="entry name" value="Ser/Thr_kinase_AS"/>
</dbReference>
<feature type="domain" description="Protein kinase" evidence="14">
    <location>
        <begin position="279"/>
        <end position="537"/>
    </location>
</feature>
<keyword evidence="4" id="KW-0812">Transmembrane</keyword>
<dbReference type="Pfam" id="PF00069">
    <property type="entry name" value="Pkinase"/>
    <property type="match status" value="1"/>
</dbReference>
<name>A0ABD1WLV8_9LAMI</name>
<keyword evidence="5 13" id="KW-0732">Signal</keyword>
<dbReference type="PROSITE" id="PS00107">
    <property type="entry name" value="PROTEIN_KINASE_ATP"/>
    <property type="match status" value="1"/>
</dbReference>
<dbReference type="Gene3D" id="3.30.200.20">
    <property type="entry name" value="Phosphorylase Kinase, domain 1"/>
    <property type="match status" value="1"/>
</dbReference>
<keyword evidence="6 12" id="KW-0547">Nucleotide-binding</keyword>
<evidence type="ECO:0000256" key="8">
    <source>
        <dbReference type="ARBA" id="ARBA00022840"/>
    </source>
</evidence>
<keyword evidence="9" id="KW-1133">Transmembrane helix</keyword>
<evidence type="ECO:0000256" key="9">
    <source>
        <dbReference type="ARBA" id="ARBA00022989"/>
    </source>
</evidence>
<gene>
    <name evidence="15" type="ORF">Fot_12208</name>
</gene>
<evidence type="ECO:0000313" key="15">
    <source>
        <dbReference type="EMBL" id="KAL2550678.1"/>
    </source>
</evidence>
<dbReference type="InterPro" id="IPR001245">
    <property type="entry name" value="Ser-Thr/Tyr_kinase_cat_dom"/>
</dbReference>
<evidence type="ECO:0000256" key="13">
    <source>
        <dbReference type="SAM" id="SignalP"/>
    </source>
</evidence>
<keyword evidence="16" id="KW-1185">Reference proteome</keyword>
<dbReference type="PROSITE" id="PS50011">
    <property type="entry name" value="PROTEIN_KINASE_DOM"/>
    <property type="match status" value="1"/>
</dbReference>
<dbReference type="GO" id="GO:0016020">
    <property type="term" value="C:membrane"/>
    <property type="evidence" value="ECO:0007669"/>
    <property type="project" value="UniProtKB-SubCell"/>
</dbReference>
<dbReference type="EMBL" id="JBFOLJ010000003">
    <property type="protein sequence ID" value="KAL2550678.1"/>
    <property type="molecule type" value="Genomic_DNA"/>
</dbReference>
<dbReference type="GO" id="GO:0005524">
    <property type="term" value="F:ATP binding"/>
    <property type="evidence" value="ECO:0007669"/>
    <property type="project" value="UniProtKB-UniRule"/>
</dbReference>